<keyword evidence="1" id="KW-0808">Transferase</keyword>
<dbReference type="PROSITE" id="PS51099">
    <property type="entry name" value="PTS_EIIB_TYPE_2"/>
    <property type="match status" value="1"/>
</dbReference>
<dbReference type="PROSITE" id="PS51372">
    <property type="entry name" value="PRD_2"/>
    <property type="match status" value="1"/>
</dbReference>
<evidence type="ECO:0000313" key="8">
    <source>
        <dbReference type="Proteomes" id="UP000051074"/>
    </source>
</evidence>
<dbReference type="SUPFAM" id="SSF52794">
    <property type="entry name" value="PTS system IIB component-like"/>
    <property type="match status" value="1"/>
</dbReference>
<evidence type="ECO:0000256" key="2">
    <source>
        <dbReference type="ARBA" id="ARBA00023015"/>
    </source>
</evidence>
<dbReference type="Gene3D" id="3.40.930.10">
    <property type="entry name" value="Mannitol-specific EII, Chain A"/>
    <property type="match status" value="1"/>
</dbReference>
<dbReference type="SUPFAM" id="SSF55804">
    <property type="entry name" value="Phoshotransferase/anion transport protein"/>
    <property type="match status" value="1"/>
</dbReference>
<dbReference type="GO" id="GO:0006355">
    <property type="term" value="P:regulation of DNA-templated transcription"/>
    <property type="evidence" value="ECO:0007669"/>
    <property type="project" value="InterPro"/>
</dbReference>
<dbReference type="AlphaFoldDB" id="K0NKL6"/>
<dbReference type="CDD" id="cd05568">
    <property type="entry name" value="PTS_IIB_bgl_like"/>
    <property type="match status" value="1"/>
</dbReference>
<dbReference type="InterPro" id="IPR013011">
    <property type="entry name" value="PTS_EIIB_2"/>
</dbReference>
<organism evidence="7 8">
    <name type="scientific">Lactobacillus equicursoris DSM 19284 = JCM 14600 = CIP 110162</name>
    <dbReference type="NCBI Taxonomy" id="1293597"/>
    <lineage>
        <taxon>Bacteria</taxon>
        <taxon>Bacillati</taxon>
        <taxon>Bacillota</taxon>
        <taxon>Bacilli</taxon>
        <taxon>Lactobacillales</taxon>
        <taxon>Lactobacillaceae</taxon>
        <taxon>Lactobacillus</taxon>
    </lineage>
</organism>
<dbReference type="Gene3D" id="1.10.10.10">
    <property type="entry name" value="Winged helix-like DNA-binding domain superfamily/Winged helix DNA-binding domain"/>
    <property type="match status" value="2"/>
</dbReference>
<evidence type="ECO:0000259" key="6">
    <source>
        <dbReference type="PROSITE" id="PS51372"/>
    </source>
</evidence>
<dbReference type="PANTHER" id="PTHR30185">
    <property type="entry name" value="CRYPTIC BETA-GLUCOSIDE BGL OPERON ANTITERMINATOR"/>
    <property type="match status" value="1"/>
</dbReference>
<dbReference type="eggNOG" id="COG3711">
    <property type="taxonomic scope" value="Bacteria"/>
</dbReference>
<dbReference type="PATRIC" id="fig|1293597.4.peg.986"/>
<dbReference type="InterPro" id="IPR016152">
    <property type="entry name" value="PTrfase/Anion_transptr"/>
</dbReference>
<accession>K0NKL6</accession>
<protein>
    <submittedName>
        <fullName evidence="7">Mannitol operon transcriptional antiterminator</fullName>
    </submittedName>
</protein>
<dbReference type="GO" id="GO:0008982">
    <property type="term" value="F:protein-N(PI)-phosphohistidine-sugar phosphotransferase activity"/>
    <property type="evidence" value="ECO:0007669"/>
    <property type="project" value="InterPro"/>
</dbReference>
<evidence type="ECO:0000259" key="5">
    <source>
        <dbReference type="PROSITE" id="PS51099"/>
    </source>
</evidence>
<dbReference type="PANTHER" id="PTHR30185:SF18">
    <property type="entry name" value="TRANSCRIPTIONAL REGULATOR MTLR"/>
    <property type="match status" value="1"/>
</dbReference>
<feature type="domain" description="PRD" evidence="6">
    <location>
        <begin position="299"/>
        <end position="404"/>
    </location>
</feature>
<dbReference type="RefSeq" id="WP_008461973.1">
    <property type="nucleotide sequence ID" value="NZ_AZDU01000028.1"/>
</dbReference>
<dbReference type="Proteomes" id="UP000051074">
    <property type="component" value="Unassembled WGS sequence"/>
</dbReference>
<dbReference type="InterPro" id="IPR050661">
    <property type="entry name" value="BglG_antiterminators"/>
</dbReference>
<dbReference type="GO" id="GO:0009401">
    <property type="term" value="P:phosphoenolpyruvate-dependent sugar phosphotransferase system"/>
    <property type="evidence" value="ECO:0007669"/>
    <property type="project" value="InterPro"/>
</dbReference>
<dbReference type="InterPro" id="IPR036388">
    <property type="entry name" value="WH-like_DNA-bd_sf"/>
</dbReference>
<comment type="caution">
    <text evidence="7">The sequence shown here is derived from an EMBL/GenBank/DDBJ whole genome shotgun (WGS) entry which is preliminary data.</text>
</comment>
<dbReference type="InterPro" id="IPR036390">
    <property type="entry name" value="WH_DNA-bd_sf"/>
</dbReference>
<gene>
    <name evidence="7" type="ORF">FC20_GL000913</name>
</gene>
<dbReference type="PROSITE" id="PS51094">
    <property type="entry name" value="PTS_EIIA_TYPE_2"/>
    <property type="match status" value="1"/>
</dbReference>
<reference evidence="7 8" key="1">
    <citation type="journal article" date="2015" name="Genome Announc.">
        <title>Expanding the biotechnology potential of lactobacilli through comparative genomics of 213 strains and associated genera.</title>
        <authorList>
            <person name="Sun Z."/>
            <person name="Harris H.M."/>
            <person name="McCann A."/>
            <person name="Guo C."/>
            <person name="Argimon S."/>
            <person name="Zhang W."/>
            <person name="Yang X."/>
            <person name="Jeffery I.B."/>
            <person name="Cooney J.C."/>
            <person name="Kagawa T.F."/>
            <person name="Liu W."/>
            <person name="Song Y."/>
            <person name="Salvetti E."/>
            <person name="Wrobel A."/>
            <person name="Rasinkangas P."/>
            <person name="Parkhill J."/>
            <person name="Rea M.C."/>
            <person name="O'Sullivan O."/>
            <person name="Ritari J."/>
            <person name="Douillard F.P."/>
            <person name="Paul Ross R."/>
            <person name="Yang R."/>
            <person name="Briner A.E."/>
            <person name="Felis G.E."/>
            <person name="de Vos W.M."/>
            <person name="Barrangou R."/>
            <person name="Klaenhammer T.R."/>
            <person name="Caufield P.W."/>
            <person name="Cui Y."/>
            <person name="Zhang H."/>
            <person name="O'Toole P.W."/>
        </authorList>
    </citation>
    <scope>NUCLEOTIDE SEQUENCE [LARGE SCALE GENOMIC DNA]</scope>
    <source>
        <strain evidence="7 8">DSM 19284</strain>
    </source>
</reference>
<keyword evidence="8" id="KW-1185">Reference proteome</keyword>
<proteinExistence type="predicted"/>
<keyword evidence="3" id="KW-0804">Transcription</keyword>
<dbReference type="InterPro" id="IPR036095">
    <property type="entry name" value="PTS_EIIB-like_sf"/>
</dbReference>
<dbReference type="Pfam" id="PF00359">
    <property type="entry name" value="PTS_EIIA_2"/>
    <property type="match status" value="1"/>
</dbReference>
<dbReference type="InterPro" id="IPR011608">
    <property type="entry name" value="PRD"/>
</dbReference>
<sequence length="685" mass="76462">MIITERQERILQGLVENGDGISLAELEKRLDTSRRTLYRELGLLRPELSKLDLAISNKKGCLTLAGSPEAVAKLASEVKGSQGQEEMKTEDRANALAVLLLLEDEPVKILSLADQLGVSEATVQADLDAVDDSLDKYGIKLLRTKGLGVSVEAGEDLRRKVLGGILLSEINDYLFFDYLGDPAKEKSGNFFIDLLPKQLLETCWEALKAEKLSKFSLETDYQEIELILLFALSIIRLKAGKHVDKKQDNPNLKYQSYVFNVFSRLSQEIKLEPPLEEVRFLALQVEKCDYQRQDFAGGDEEVVITLRVSQFIQDVSDQVHFDFGKSPLFIRRLQNHIRGLVEHSSKRLPNVKIETLDNLTTSFPELYEAIKTAWSEDFQDAINQAELQLLLLYFANEYSNYRPQDNLSVLVICDNGLGTSAILASRLKKEVAEIQAVKTARASEVGKLNLSDYDIIFSTLNLPGFPRDYHLVSPLLLGSELAQVKKDVANYLAKYKKPAAHKPFKAQIVHPQSRLADLARSATFCQKLLEDLTIKEIDYPVTSTSDMLTAVIALVPDECLNNRAEVIAKLQARIKLAPLGLPGSQLALLHTKTSAVKKPFFAFYDLKTPLKMEAMDQTEIAVKRQMLFLAPEDLTAVEGDVLGMISSMLVVSDDLLKLFSTGSKEAIASAIARQYLGQLDQLLEP</sequence>
<dbReference type="EMBL" id="AZDU01000028">
    <property type="protein sequence ID" value="KRL01452.1"/>
    <property type="molecule type" value="Genomic_DNA"/>
</dbReference>
<evidence type="ECO:0000256" key="1">
    <source>
        <dbReference type="ARBA" id="ARBA00022679"/>
    </source>
</evidence>
<dbReference type="InterPro" id="IPR002178">
    <property type="entry name" value="PTS_EIIA_type-2_dom"/>
</dbReference>
<name>K0NKL6_9LACO</name>
<evidence type="ECO:0000259" key="4">
    <source>
        <dbReference type="PROSITE" id="PS51094"/>
    </source>
</evidence>
<feature type="domain" description="PTS EIIA type-2" evidence="4">
    <location>
        <begin position="527"/>
        <end position="674"/>
    </location>
</feature>
<dbReference type="Gene3D" id="3.40.50.2300">
    <property type="match status" value="1"/>
</dbReference>
<keyword evidence="2" id="KW-0805">Transcription regulation</keyword>
<dbReference type="STRING" id="1293597.FC20_GL000913"/>
<dbReference type="SUPFAM" id="SSF46785">
    <property type="entry name" value="Winged helix' DNA-binding domain"/>
    <property type="match status" value="1"/>
</dbReference>
<evidence type="ECO:0000313" key="7">
    <source>
        <dbReference type="EMBL" id="KRL01452.1"/>
    </source>
</evidence>
<evidence type="ECO:0000256" key="3">
    <source>
        <dbReference type="ARBA" id="ARBA00023163"/>
    </source>
</evidence>
<feature type="domain" description="PTS EIIB type-2" evidence="5">
    <location>
        <begin position="407"/>
        <end position="496"/>
    </location>
</feature>